<dbReference type="InterPro" id="IPR013099">
    <property type="entry name" value="K_chnl_dom"/>
</dbReference>
<dbReference type="Gene3D" id="1.10.287.70">
    <property type="match status" value="1"/>
</dbReference>
<keyword evidence="1" id="KW-0812">Transmembrane</keyword>
<gene>
    <name evidence="3" type="ORF">GJU42_05935</name>
    <name evidence="4" type="ORF">SAMN06265349_1011190</name>
</gene>
<evidence type="ECO:0000313" key="6">
    <source>
        <dbReference type="Proteomes" id="UP000468990"/>
    </source>
</evidence>
<dbReference type="EMBL" id="WKKG01000002">
    <property type="protein sequence ID" value="MRX67502.1"/>
    <property type="molecule type" value="Genomic_DNA"/>
</dbReference>
<dbReference type="AlphaFoldDB" id="A0A521BLW4"/>
<dbReference type="Pfam" id="PF07885">
    <property type="entry name" value="Ion_trans_2"/>
    <property type="match status" value="1"/>
</dbReference>
<dbReference type="EMBL" id="FXTA01000001">
    <property type="protein sequence ID" value="SMO48089.1"/>
    <property type="molecule type" value="Genomic_DNA"/>
</dbReference>
<evidence type="ECO:0000256" key="1">
    <source>
        <dbReference type="SAM" id="Phobius"/>
    </source>
</evidence>
<dbReference type="Proteomes" id="UP000468990">
    <property type="component" value="Unassembled WGS sequence"/>
</dbReference>
<dbReference type="RefSeq" id="WP_142449768.1">
    <property type="nucleotide sequence ID" value="NZ_FXTA01000001.1"/>
</dbReference>
<protein>
    <submittedName>
        <fullName evidence="4">Ion channel</fullName>
    </submittedName>
</protein>
<keyword evidence="1" id="KW-1133">Transmembrane helix</keyword>
<evidence type="ECO:0000313" key="4">
    <source>
        <dbReference type="EMBL" id="SMO48089.1"/>
    </source>
</evidence>
<proteinExistence type="predicted"/>
<evidence type="ECO:0000313" key="5">
    <source>
        <dbReference type="Proteomes" id="UP000317289"/>
    </source>
</evidence>
<organism evidence="4 5">
    <name type="scientific">Flavobacterium resistens</name>
    <dbReference type="NCBI Taxonomy" id="443612"/>
    <lineage>
        <taxon>Bacteria</taxon>
        <taxon>Pseudomonadati</taxon>
        <taxon>Bacteroidota</taxon>
        <taxon>Flavobacteriia</taxon>
        <taxon>Flavobacteriales</taxon>
        <taxon>Flavobacteriaceae</taxon>
        <taxon>Flavobacterium</taxon>
    </lineage>
</organism>
<evidence type="ECO:0000313" key="3">
    <source>
        <dbReference type="EMBL" id="MRX67502.1"/>
    </source>
</evidence>
<keyword evidence="1" id="KW-0472">Membrane</keyword>
<sequence length="247" mass="28724">MSKKTKLIFFAVLYLLLIPIFAGIYFWKSDEFYHSTIKYENNHINDKKEILRELKKSMIDTYKIANQTESLPDEYFYSLSDIDFFNLEYHNGYFYFDVIANYKGNANDLPPNPINLKFCLSWETKINDEMNEYGVQCTNYNDISKTLKLFFPSRLKEFHGMTDIGYITISKTLEQRLKDFRDSTLGKPNKSLDNFLRLLYLSSVTITTVGYGDIVPISTTTRLLISTEAILGIVLIGLFVNASFLKE</sequence>
<feature type="transmembrane region" description="Helical" evidence="1">
    <location>
        <begin position="223"/>
        <end position="245"/>
    </location>
</feature>
<dbReference type="OrthoDB" id="9799090at2"/>
<feature type="domain" description="Potassium channel" evidence="2">
    <location>
        <begin position="192"/>
        <end position="242"/>
    </location>
</feature>
<keyword evidence="6" id="KW-1185">Reference proteome</keyword>
<reference evidence="3 6" key="2">
    <citation type="submission" date="2019-11" db="EMBL/GenBank/DDBJ databases">
        <title>Flavobacterium resistens genome.</title>
        <authorList>
            <person name="Wilson V.M."/>
            <person name="Newman J.D."/>
        </authorList>
    </citation>
    <scope>NUCLEOTIDE SEQUENCE [LARGE SCALE GENOMIC DNA]</scope>
    <source>
        <strain evidence="3 6">DSM 19382</strain>
    </source>
</reference>
<reference evidence="4 5" key="1">
    <citation type="submission" date="2017-05" db="EMBL/GenBank/DDBJ databases">
        <authorList>
            <person name="Varghese N."/>
            <person name="Submissions S."/>
        </authorList>
    </citation>
    <scope>NUCLEOTIDE SEQUENCE [LARGE SCALE GENOMIC DNA]</scope>
    <source>
        <strain evidence="4 5">DSM 19382</strain>
    </source>
</reference>
<name>A0A521BLW4_9FLAO</name>
<accession>A0A521BLW4</accession>
<evidence type="ECO:0000259" key="2">
    <source>
        <dbReference type="Pfam" id="PF07885"/>
    </source>
</evidence>
<dbReference type="SUPFAM" id="SSF81324">
    <property type="entry name" value="Voltage-gated potassium channels"/>
    <property type="match status" value="1"/>
</dbReference>
<dbReference type="Proteomes" id="UP000317289">
    <property type="component" value="Unassembled WGS sequence"/>
</dbReference>